<sequence length="271" mass="30323">MKQWKIAMISMLMILLAACGTNQSEGADNSTGEEDLKPIKVSISTNPAVEEVTPGEAFTIQSKVTHDGENVNDADEVRFEFWKEGQSEEEHQMTEGEFTENGVYTMETTVDEAGTYYVISHVTARGMHNMPQQELTIGDSSSSSQGHHNSHEEEEATHDHGDHSSNTHEGEGHHNHDVMAHLMLEDQQSVGEEVSIVGHLKQQEAALEGADVQFEIWKEGAEKHQYVDAKEGNKGEYTAPFTFEEKGNYTVKLHFRKGEMHDHKEKSITVK</sequence>
<organism evidence="4 5">
    <name type="scientific">Pontibacillus salicampi</name>
    <dbReference type="NCBI Taxonomy" id="1449801"/>
    <lineage>
        <taxon>Bacteria</taxon>
        <taxon>Bacillati</taxon>
        <taxon>Bacillota</taxon>
        <taxon>Bacilli</taxon>
        <taxon>Bacillales</taxon>
        <taxon>Bacillaceae</taxon>
        <taxon>Pontibacillus</taxon>
    </lineage>
</organism>
<keyword evidence="5" id="KW-1185">Reference proteome</keyword>
<dbReference type="PROSITE" id="PS51257">
    <property type="entry name" value="PROKAR_LIPOPROTEIN"/>
    <property type="match status" value="1"/>
</dbReference>
<reference evidence="4 5" key="1">
    <citation type="submission" date="2024-09" db="EMBL/GenBank/DDBJ databases">
        <authorList>
            <person name="Sun Q."/>
            <person name="Mori K."/>
        </authorList>
    </citation>
    <scope>NUCLEOTIDE SEQUENCE [LARGE SCALE GENOMIC DNA]</scope>
    <source>
        <strain evidence="4 5">NCAIM B.02529</strain>
    </source>
</reference>
<comment type="caution">
    <text evidence="4">The sequence shown here is derived from an EMBL/GenBank/DDBJ whole genome shotgun (WGS) entry which is preliminary data.</text>
</comment>
<feature type="domain" description="YtkA-like" evidence="3">
    <location>
        <begin position="177"/>
        <end position="254"/>
    </location>
</feature>
<evidence type="ECO:0000259" key="3">
    <source>
        <dbReference type="Pfam" id="PF13115"/>
    </source>
</evidence>
<feature type="compositionally biased region" description="Basic and acidic residues" evidence="1">
    <location>
        <begin position="157"/>
        <end position="173"/>
    </location>
</feature>
<proteinExistence type="predicted"/>
<dbReference type="EMBL" id="JBHLTP010000012">
    <property type="protein sequence ID" value="MFC0524964.1"/>
    <property type="molecule type" value="Genomic_DNA"/>
</dbReference>
<dbReference type="InterPro" id="IPR032693">
    <property type="entry name" value="YtkA-like_dom"/>
</dbReference>
<accession>A0ABV6LRC6</accession>
<dbReference type="Proteomes" id="UP001589836">
    <property type="component" value="Unassembled WGS sequence"/>
</dbReference>
<feature type="domain" description="YtkA-like" evidence="3">
    <location>
        <begin position="36"/>
        <end position="121"/>
    </location>
</feature>
<feature type="region of interest" description="Disordered" evidence="1">
    <location>
        <begin position="134"/>
        <end position="173"/>
    </location>
</feature>
<keyword evidence="2" id="KW-0732">Signal</keyword>
<protein>
    <submittedName>
        <fullName evidence="4">FixH family protein</fullName>
    </submittedName>
</protein>
<gene>
    <name evidence="4" type="ORF">ACFFGV_15400</name>
</gene>
<evidence type="ECO:0000256" key="2">
    <source>
        <dbReference type="SAM" id="SignalP"/>
    </source>
</evidence>
<feature type="signal peptide" evidence="2">
    <location>
        <begin position="1"/>
        <end position="26"/>
    </location>
</feature>
<evidence type="ECO:0000313" key="5">
    <source>
        <dbReference type="Proteomes" id="UP001589836"/>
    </source>
</evidence>
<evidence type="ECO:0000313" key="4">
    <source>
        <dbReference type="EMBL" id="MFC0524964.1"/>
    </source>
</evidence>
<feature type="chain" id="PRO_5045690898" evidence="2">
    <location>
        <begin position="27"/>
        <end position="271"/>
    </location>
</feature>
<dbReference type="Pfam" id="PF13115">
    <property type="entry name" value="YtkA"/>
    <property type="match status" value="2"/>
</dbReference>
<name>A0ABV6LRC6_9BACI</name>
<evidence type="ECO:0000256" key="1">
    <source>
        <dbReference type="SAM" id="MobiDB-lite"/>
    </source>
</evidence>
<dbReference type="RefSeq" id="WP_377349582.1">
    <property type="nucleotide sequence ID" value="NZ_JBHLTP010000012.1"/>
</dbReference>